<name>A0A402DNU8_9CELL</name>
<sequence length="90" mass="9322">MRVAVRVRPGASRTRVGGWYGDRLVVAVQERAVDGAATEAALRALADALGVRRRAVTLVAGATSRDKVVEVDDVPGLAEAVQALGDAAAR</sequence>
<dbReference type="PANTHER" id="PTHR13420:SF7">
    <property type="entry name" value="UPF0235 PROTEIN C15ORF40"/>
    <property type="match status" value="1"/>
</dbReference>
<reference evidence="3 4" key="1">
    <citation type="submission" date="2019-01" db="EMBL/GenBank/DDBJ databases">
        <title>Draft genome sequence of Cellulomonas takizawaensis strain TKZ-21.</title>
        <authorList>
            <person name="Yamamura H."/>
            <person name="Hayashi T."/>
            <person name="Hamada M."/>
            <person name="Serisawa Y."/>
            <person name="Matsuyama K."/>
            <person name="Nakagawa Y."/>
            <person name="Otoguro M."/>
            <person name="Yanagida F."/>
            <person name="Hayakawa M."/>
        </authorList>
    </citation>
    <scope>NUCLEOTIDE SEQUENCE [LARGE SCALE GENOMIC DNA]</scope>
    <source>
        <strain evidence="3 4">NBRC12680</strain>
    </source>
</reference>
<accession>A0A402DNU8</accession>
<dbReference type="InterPro" id="IPR036591">
    <property type="entry name" value="YggU-like_sf"/>
</dbReference>
<gene>
    <name evidence="3" type="ORF">CBZ_08560</name>
</gene>
<evidence type="ECO:0000256" key="2">
    <source>
        <dbReference type="HAMAP-Rule" id="MF_00634"/>
    </source>
</evidence>
<dbReference type="AlphaFoldDB" id="A0A402DNU8"/>
<evidence type="ECO:0000256" key="1">
    <source>
        <dbReference type="ARBA" id="ARBA00010364"/>
    </source>
</evidence>
<dbReference type="OrthoDB" id="5244571at2"/>
<comment type="caution">
    <text evidence="3">The sequence shown here is derived from an EMBL/GenBank/DDBJ whole genome shotgun (WGS) entry which is preliminary data.</text>
</comment>
<dbReference type="Gene3D" id="3.30.1200.10">
    <property type="entry name" value="YggU-like"/>
    <property type="match status" value="1"/>
</dbReference>
<evidence type="ECO:0000313" key="4">
    <source>
        <dbReference type="Proteomes" id="UP000289954"/>
    </source>
</evidence>
<dbReference type="Pfam" id="PF02594">
    <property type="entry name" value="DUF167"/>
    <property type="match status" value="1"/>
</dbReference>
<dbReference type="PANTHER" id="PTHR13420">
    <property type="entry name" value="UPF0235 PROTEIN C15ORF40"/>
    <property type="match status" value="1"/>
</dbReference>
<evidence type="ECO:0000313" key="3">
    <source>
        <dbReference type="EMBL" id="GCE75800.1"/>
    </source>
</evidence>
<dbReference type="NCBIfam" id="TIGR00251">
    <property type="entry name" value="DUF167 family protein"/>
    <property type="match status" value="1"/>
</dbReference>
<dbReference type="SMART" id="SM01152">
    <property type="entry name" value="DUF167"/>
    <property type="match status" value="1"/>
</dbReference>
<protein>
    <recommendedName>
        <fullName evidence="2">UPF0235 protein CBZ_08560</fullName>
    </recommendedName>
</protein>
<dbReference type="InterPro" id="IPR003746">
    <property type="entry name" value="DUF167"/>
</dbReference>
<dbReference type="Proteomes" id="UP000289954">
    <property type="component" value="Unassembled WGS sequence"/>
</dbReference>
<dbReference type="GO" id="GO:0005737">
    <property type="term" value="C:cytoplasm"/>
    <property type="evidence" value="ECO:0007669"/>
    <property type="project" value="TreeGrafter"/>
</dbReference>
<comment type="similarity">
    <text evidence="1 2">Belongs to the UPF0235 family.</text>
</comment>
<dbReference type="EMBL" id="BIMR01000049">
    <property type="protein sequence ID" value="GCE75800.1"/>
    <property type="molecule type" value="Genomic_DNA"/>
</dbReference>
<dbReference type="HAMAP" id="MF_00634">
    <property type="entry name" value="UPF0235"/>
    <property type="match status" value="1"/>
</dbReference>
<keyword evidence="4" id="KW-1185">Reference proteome</keyword>
<proteinExistence type="inferred from homology"/>
<organism evidence="3 4">
    <name type="scientific">Cellulomonas biazotea</name>
    <dbReference type="NCBI Taxonomy" id="1709"/>
    <lineage>
        <taxon>Bacteria</taxon>
        <taxon>Bacillati</taxon>
        <taxon>Actinomycetota</taxon>
        <taxon>Actinomycetes</taxon>
        <taxon>Micrococcales</taxon>
        <taxon>Cellulomonadaceae</taxon>
        <taxon>Cellulomonas</taxon>
    </lineage>
</organism>
<dbReference type="SUPFAM" id="SSF69786">
    <property type="entry name" value="YggU-like"/>
    <property type="match status" value="1"/>
</dbReference>